<feature type="compositionally biased region" description="Polar residues" evidence="1">
    <location>
        <begin position="394"/>
        <end position="405"/>
    </location>
</feature>
<dbReference type="PANTHER" id="PTHR47718:SF17">
    <property type="entry name" value="PROTEIN FAR1-RELATED SEQUENCE 5-LIKE"/>
    <property type="match status" value="1"/>
</dbReference>
<sequence>MEDLEVDYDCFGDVVVFDTTYRTNKYNLICAPFVGVNHHWKNVMFGCAFLLDETTDSFKWLFNSFLESMGNRSPVTIFTDQDQAMSNAIEKMFLDAHRWLCLWYIAKNAPSHLGELNANSEFKYLFNKCQKYCDSEIEFQETWDKMMQKFNLGNHRWLNMMYKIRHKWSIAFTKDSFTAEFKASLRSESTNHVLNGIASKTTGLTKFVIENDNLVTLMFSSEFDEDFRCKQGAPPRVVKEEWYFGSCCSSLHLIPSQYILKRWTKDAKKGMMAYEHDNHSLDTDKDAEIVWRNSIRIANTTIYKSQGEDSLKTICQKMLLELDEKIERELSRLKLGTVAGEDEVVQCNTTDDMPVSDPPQARSKGVRNTRIRGHFEKRKTKPSKDASSLRKAKQQVTKGHSNDSFAGTYDAPIIQPPNPSCHIGSTSANLYGQSYSPWTMPSQDMSCVNIPFTTMLEGTDVIAQISQNSSTYIPSQYISLINNSKQSDSTYGQEKEDVMLPSI</sequence>
<evidence type="ECO:0000313" key="3">
    <source>
        <dbReference type="EMBL" id="SPD04496.1"/>
    </source>
</evidence>
<feature type="compositionally biased region" description="Basic residues" evidence="1">
    <location>
        <begin position="364"/>
        <end position="381"/>
    </location>
</feature>
<dbReference type="EMBL" id="OIVN01002543">
    <property type="protein sequence ID" value="SPD04496.1"/>
    <property type="molecule type" value="Genomic_DNA"/>
</dbReference>
<dbReference type="PANTHER" id="PTHR47718">
    <property type="entry name" value="OS01G0519700 PROTEIN"/>
    <property type="match status" value="1"/>
</dbReference>
<dbReference type="AlphaFoldDB" id="A0A2N9GPX2"/>
<evidence type="ECO:0000256" key="1">
    <source>
        <dbReference type="SAM" id="MobiDB-lite"/>
    </source>
</evidence>
<name>A0A2N9GPX2_FAGSY</name>
<feature type="domain" description="MULE transposase" evidence="2">
    <location>
        <begin position="14"/>
        <end position="108"/>
    </location>
</feature>
<protein>
    <recommendedName>
        <fullName evidence="2">MULE transposase domain-containing protein</fullName>
    </recommendedName>
</protein>
<dbReference type="Pfam" id="PF10551">
    <property type="entry name" value="MULE"/>
    <property type="match status" value="1"/>
</dbReference>
<feature type="region of interest" description="Disordered" evidence="1">
    <location>
        <begin position="348"/>
        <end position="418"/>
    </location>
</feature>
<proteinExistence type="predicted"/>
<gene>
    <name evidence="3" type="ORF">FSB_LOCUS32378</name>
</gene>
<evidence type="ECO:0000259" key="2">
    <source>
        <dbReference type="Pfam" id="PF10551"/>
    </source>
</evidence>
<dbReference type="InterPro" id="IPR018289">
    <property type="entry name" value="MULE_transposase_dom"/>
</dbReference>
<reference evidence="3" key="1">
    <citation type="submission" date="2018-02" db="EMBL/GenBank/DDBJ databases">
        <authorList>
            <person name="Cohen D.B."/>
            <person name="Kent A.D."/>
        </authorList>
    </citation>
    <scope>NUCLEOTIDE SEQUENCE</scope>
</reference>
<accession>A0A2N9GPX2</accession>
<organism evidence="3">
    <name type="scientific">Fagus sylvatica</name>
    <name type="common">Beechnut</name>
    <dbReference type="NCBI Taxonomy" id="28930"/>
    <lineage>
        <taxon>Eukaryota</taxon>
        <taxon>Viridiplantae</taxon>
        <taxon>Streptophyta</taxon>
        <taxon>Embryophyta</taxon>
        <taxon>Tracheophyta</taxon>
        <taxon>Spermatophyta</taxon>
        <taxon>Magnoliopsida</taxon>
        <taxon>eudicotyledons</taxon>
        <taxon>Gunneridae</taxon>
        <taxon>Pentapetalae</taxon>
        <taxon>rosids</taxon>
        <taxon>fabids</taxon>
        <taxon>Fagales</taxon>
        <taxon>Fagaceae</taxon>
        <taxon>Fagus</taxon>
    </lineage>
</organism>